<dbReference type="PANTHER" id="PTHR19960">
    <property type="entry name" value="TEKTIN"/>
    <property type="match status" value="1"/>
</dbReference>
<evidence type="ECO:0000256" key="4">
    <source>
        <dbReference type="ARBA" id="ARBA00022846"/>
    </source>
</evidence>
<evidence type="ECO:0000256" key="7">
    <source>
        <dbReference type="ARBA" id="ARBA00023212"/>
    </source>
</evidence>
<dbReference type="InterPro" id="IPR048256">
    <property type="entry name" value="Tektin-like"/>
</dbReference>
<evidence type="ECO:0000256" key="12">
    <source>
        <dbReference type="SAM" id="MobiDB-lite"/>
    </source>
</evidence>
<evidence type="ECO:0000256" key="6">
    <source>
        <dbReference type="ARBA" id="ARBA00023069"/>
    </source>
</evidence>
<evidence type="ECO:0000313" key="13">
    <source>
        <dbReference type="Proteomes" id="UP001652582"/>
    </source>
</evidence>
<keyword evidence="13" id="KW-1185">Reference proteome</keyword>
<keyword evidence="3" id="KW-0963">Cytoplasm</keyword>
<dbReference type="InterPro" id="IPR000435">
    <property type="entry name" value="Tektins"/>
</dbReference>
<name>A0ABM3LZM3_BICAN</name>
<sequence length="429" mass="49313">MFCKDVCLGSSSGIDKLRTLSDTLNEKVVDQINGNQELVMLTGFARESNEYQFKKYMQERISDVESWHWVLKDLVKRLDEAIGGLKYEHNALRVVLQRVKQEIECHSREGSRPGALHPLMDDVEDAVIKEYKFLRDQKKIFENLIEELDTQTAKVEKTKKKIQADVQNKQQTLKLEKSCSSKDYRDAVVGEWKRKKKGSPVTHWEKRCAVLKRSGLKALYNAVITRQQVRGARVRLSIAAQAYASKVDAMLRRRLHTNKLKLQGLHWQREEAIRDFNSLQDELTMAEKAVIDSIDHERIAAARLADRNQRPDREKTKDEVNRKLRAEQNELRHFSKELRNNIADITTLQKNISAAITHIDSFAEDLTQVIGLDEERFRCRLGETGNTDSANSNNSAAKVTAATTNPPSSKLTVIQEENEDDDDDYPFDF</sequence>
<evidence type="ECO:0000256" key="9">
    <source>
        <dbReference type="ARBA" id="ARBA00045224"/>
    </source>
</evidence>
<keyword evidence="7" id="KW-0206">Cytoskeleton</keyword>
<keyword evidence="8 10" id="KW-0966">Cell projection</keyword>
<evidence type="ECO:0000256" key="2">
    <source>
        <dbReference type="ARBA" id="ARBA00007209"/>
    </source>
</evidence>
<feature type="region of interest" description="Disordered" evidence="12">
    <location>
        <begin position="383"/>
        <end position="429"/>
    </location>
</feature>
<dbReference type="PANTHER" id="PTHR19960:SF25">
    <property type="entry name" value="TEKTIN-1"/>
    <property type="match status" value="1"/>
</dbReference>
<dbReference type="Pfam" id="PF03148">
    <property type="entry name" value="Tektin"/>
    <property type="match status" value="1"/>
</dbReference>
<dbReference type="GeneID" id="112052574"/>
<evidence type="ECO:0000256" key="11">
    <source>
        <dbReference type="SAM" id="Coils"/>
    </source>
</evidence>
<evidence type="ECO:0000256" key="5">
    <source>
        <dbReference type="ARBA" id="ARBA00023054"/>
    </source>
</evidence>
<protein>
    <recommendedName>
        <fullName evidence="10">Tektin</fullName>
    </recommendedName>
</protein>
<evidence type="ECO:0000313" key="14">
    <source>
        <dbReference type="RefSeq" id="XP_052744531.1"/>
    </source>
</evidence>
<feature type="compositionally biased region" description="Low complexity" evidence="12">
    <location>
        <begin position="384"/>
        <end position="405"/>
    </location>
</feature>
<comment type="function">
    <text evidence="9">Microtubule inner protein (MIP) part of the dynein-decorated doublet microtubules (DMTs) in cilia and flagellar axoneme. Forms filamentous polymers in the walls of ciliary and flagellar microtubules.</text>
</comment>
<dbReference type="Proteomes" id="UP001652582">
    <property type="component" value="Chromosome 23"/>
</dbReference>
<proteinExistence type="inferred from homology"/>
<accession>A0ABM3LZM3</accession>
<comment type="similarity">
    <text evidence="2 10">Belongs to the tektin family.</text>
</comment>
<feature type="coiled-coil region" evidence="11">
    <location>
        <begin position="131"/>
        <end position="165"/>
    </location>
</feature>
<keyword evidence="4 10" id="KW-0282">Flagellum</keyword>
<organism evidence="13 14">
    <name type="scientific">Bicyclus anynana</name>
    <name type="common">Squinting bush brown butterfly</name>
    <dbReference type="NCBI Taxonomy" id="110368"/>
    <lineage>
        <taxon>Eukaryota</taxon>
        <taxon>Metazoa</taxon>
        <taxon>Ecdysozoa</taxon>
        <taxon>Arthropoda</taxon>
        <taxon>Hexapoda</taxon>
        <taxon>Insecta</taxon>
        <taxon>Pterygota</taxon>
        <taxon>Neoptera</taxon>
        <taxon>Endopterygota</taxon>
        <taxon>Lepidoptera</taxon>
        <taxon>Glossata</taxon>
        <taxon>Ditrysia</taxon>
        <taxon>Papilionoidea</taxon>
        <taxon>Nymphalidae</taxon>
        <taxon>Satyrinae</taxon>
        <taxon>Satyrini</taxon>
        <taxon>Mycalesina</taxon>
        <taxon>Bicyclus</taxon>
    </lineage>
</organism>
<evidence type="ECO:0000256" key="1">
    <source>
        <dbReference type="ARBA" id="ARBA00004611"/>
    </source>
</evidence>
<comment type="subcellular location">
    <subcellularLocation>
        <location evidence="10">Cytoplasm</location>
        <location evidence="10">Cytoskeleton</location>
        <location evidence="10">Cilium axoneme</location>
    </subcellularLocation>
    <subcellularLocation>
        <location evidence="1">Cytoplasm</location>
        <location evidence="1">Cytoskeleton</location>
        <location evidence="1">Flagellum axoneme</location>
    </subcellularLocation>
</comment>
<keyword evidence="5 11" id="KW-0175">Coiled coil</keyword>
<dbReference type="RefSeq" id="XP_052744531.1">
    <property type="nucleotide sequence ID" value="XM_052888571.1"/>
</dbReference>
<feature type="compositionally biased region" description="Acidic residues" evidence="12">
    <location>
        <begin position="416"/>
        <end position="429"/>
    </location>
</feature>
<gene>
    <name evidence="14" type="primary">LOC112052574</name>
</gene>
<evidence type="ECO:0000256" key="8">
    <source>
        <dbReference type="ARBA" id="ARBA00023273"/>
    </source>
</evidence>
<evidence type="ECO:0000256" key="10">
    <source>
        <dbReference type="RuleBase" id="RU367040"/>
    </source>
</evidence>
<keyword evidence="6 10" id="KW-0969">Cilium</keyword>
<evidence type="ECO:0000256" key="3">
    <source>
        <dbReference type="ARBA" id="ARBA00022490"/>
    </source>
</evidence>
<reference evidence="14" key="1">
    <citation type="submission" date="2025-08" db="UniProtKB">
        <authorList>
            <consortium name="RefSeq"/>
        </authorList>
    </citation>
    <scope>IDENTIFICATION</scope>
</reference>